<reference evidence="1" key="5">
    <citation type="journal article" date="2021" name="G3 (Bethesda)">
        <title>Aegilops tauschii genome assembly Aet v5.0 features greater sequence contiguity and improved annotation.</title>
        <authorList>
            <person name="Wang L."/>
            <person name="Zhu T."/>
            <person name="Rodriguez J.C."/>
            <person name="Deal K.R."/>
            <person name="Dubcovsky J."/>
            <person name="McGuire P.E."/>
            <person name="Lux T."/>
            <person name="Spannagl M."/>
            <person name="Mayer K.F.X."/>
            <person name="Baldrich P."/>
            <person name="Meyers B.C."/>
            <person name="Huo N."/>
            <person name="Gu Y.Q."/>
            <person name="Zhou H."/>
            <person name="Devos K.M."/>
            <person name="Bennetzen J.L."/>
            <person name="Unver T."/>
            <person name="Budak H."/>
            <person name="Gulick P.J."/>
            <person name="Galiba G."/>
            <person name="Kalapos B."/>
            <person name="Nelson D.R."/>
            <person name="Li P."/>
            <person name="You F.M."/>
            <person name="Luo M.C."/>
            <person name="Dvorak J."/>
        </authorList>
    </citation>
    <scope>NUCLEOTIDE SEQUENCE [LARGE SCALE GENOMIC DNA]</scope>
    <source>
        <strain evidence="1">cv. AL8/78</strain>
    </source>
</reference>
<evidence type="ECO:0000313" key="2">
    <source>
        <dbReference type="Proteomes" id="UP000015105"/>
    </source>
</evidence>
<dbReference type="Proteomes" id="UP000015105">
    <property type="component" value="Chromosome 4D"/>
</dbReference>
<dbReference type="EnsemblPlants" id="AET4Gv20670900.33">
    <property type="protein sequence ID" value="AET4Gv20670900.33"/>
    <property type="gene ID" value="AET4Gv20670900"/>
</dbReference>
<accession>A0A453IT48</accession>
<organism evidence="1 2">
    <name type="scientific">Aegilops tauschii subsp. strangulata</name>
    <name type="common">Goatgrass</name>
    <dbReference type="NCBI Taxonomy" id="200361"/>
    <lineage>
        <taxon>Eukaryota</taxon>
        <taxon>Viridiplantae</taxon>
        <taxon>Streptophyta</taxon>
        <taxon>Embryophyta</taxon>
        <taxon>Tracheophyta</taxon>
        <taxon>Spermatophyta</taxon>
        <taxon>Magnoliopsida</taxon>
        <taxon>Liliopsida</taxon>
        <taxon>Poales</taxon>
        <taxon>Poaceae</taxon>
        <taxon>BOP clade</taxon>
        <taxon>Pooideae</taxon>
        <taxon>Triticodae</taxon>
        <taxon>Triticeae</taxon>
        <taxon>Triticinae</taxon>
        <taxon>Aegilops</taxon>
    </lineage>
</organism>
<dbReference type="AlphaFoldDB" id="A0A453IT48"/>
<keyword evidence="2" id="KW-1185">Reference proteome</keyword>
<protein>
    <submittedName>
        <fullName evidence="1">Uncharacterized protein</fullName>
    </submittedName>
</protein>
<evidence type="ECO:0000313" key="1">
    <source>
        <dbReference type="EnsemblPlants" id="AET4Gv20670900.33"/>
    </source>
</evidence>
<reference evidence="1" key="3">
    <citation type="journal article" date="2017" name="Nature">
        <title>Genome sequence of the progenitor of the wheat D genome Aegilops tauschii.</title>
        <authorList>
            <person name="Luo M.C."/>
            <person name="Gu Y.Q."/>
            <person name="Puiu D."/>
            <person name="Wang H."/>
            <person name="Twardziok S.O."/>
            <person name="Deal K.R."/>
            <person name="Huo N."/>
            <person name="Zhu T."/>
            <person name="Wang L."/>
            <person name="Wang Y."/>
            <person name="McGuire P.E."/>
            <person name="Liu S."/>
            <person name="Long H."/>
            <person name="Ramasamy R.K."/>
            <person name="Rodriguez J.C."/>
            <person name="Van S.L."/>
            <person name="Yuan L."/>
            <person name="Wang Z."/>
            <person name="Xia Z."/>
            <person name="Xiao L."/>
            <person name="Anderson O.D."/>
            <person name="Ouyang S."/>
            <person name="Liang Y."/>
            <person name="Zimin A.V."/>
            <person name="Pertea G."/>
            <person name="Qi P."/>
            <person name="Bennetzen J.L."/>
            <person name="Dai X."/>
            <person name="Dawson M.W."/>
            <person name="Muller H.G."/>
            <person name="Kugler K."/>
            <person name="Rivarola-Duarte L."/>
            <person name="Spannagl M."/>
            <person name="Mayer K.F.X."/>
            <person name="Lu F.H."/>
            <person name="Bevan M.W."/>
            <person name="Leroy P."/>
            <person name="Li P."/>
            <person name="You F.M."/>
            <person name="Sun Q."/>
            <person name="Liu Z."/>
            <person name="Lyons E."/>
            <person name="Wicker T."/>
            <person name="Salzberg S.L."/>
            <person name="Devos K.M."/>
            <person name="Dvorak J."/>
        </authorList>
    </citation>
    <scope>NUCLEOTIDE SEQUENCE [LARGE SCALE GENOMIC DNA]</scope>
    <source>
        <strain evidence="1">cv. AL8/78</strain>
    </source>
</reference>
<reference evidence="1" key="4">
    <citation type="submission" date="2019-03" db="UniProtKB">
        <authorList>
            <consortium name="EnsemblPlants"/>
        </authorList>
    </citation>
    <scope>IDENTIFICATION</scope>
</reference>
<sequence length="56" mass="6682">MLNLTEKMKLRAYPFFVIYKMHLATSSFRLVDKPEFKSWTALVAVYLCWHIDRSKG</sequence>
<proteinExistence type="predicted"/>
<dbReference type="Gramene" id="AET4Gv20670900.33">
    <property type="protein sequence ID" value="AET4Gv20670900.33"/>
    <property type="gene ID" value="AET4Gv20670900"/>
</dbReference>
<name>A0A453IT48_AEGTS</name>
<reference evidence="2" key="1">
    <citation type="journal article" date="2014" name="Science">
        <title>Ancient hybridizations among the ancestral genomes of bread wheat.</title>
        <authorList>
            <consortium name="International Wheat Genome Sequencing Consortium,"/>
            <person name="Marcussen T."/>
            <person name="Sandve S.R."/>
            <person name="Heier L."/>
            <person name="Spannagl M."/>
            <person name="Pfeifer M."/>
            <person name="Jakobsen K.S."/>
            <person name="Wulff B.B."/>
            <person name="Steuernagel B."/>
            <person name="Mayer K.F."/>
            <person name="Olsen O.A."/>
        </authorList>
    </citation>
    <scope>NUCLEOTIDE SEQUENCE [LARGE SCALE GENOMIC DNA]</scope>
    <source>
        <strain evidence="2">cv. AL8/78</strain>
    </source>
</reference>
<reference evidence="2" key="2">
    <citation type="journal article" date="2017" name="Nat. Plants">
        <title>The Aegilops tauschii genome reveals multiple impacts of transposons.</title>
        <authorList>
            <person name="Zhao G."/>
            <person name="Zou C."/>
            <person name="Li K."/>
            <person name="Wang K."/>
            <person name="Li T."/>
            <person name="Gao L."/>
            <person name="Zhang X."/>
            <person name="Wang H."/>
            <person name="Yang Z."/>
            <person name="Liu X."/>
            <person name="Jiang W."/>
            <person name="Mao L."/>
            <person name="Kong X."/>
            <person name="Jiao Y."/>
            <person name="Jia J."/>
        </authorList>
    </citation>
    <scope>NUCLEOTIDE SEQUENCE [LARGE SCALE GENOMIC DNA]</scope>
    <source>
        <strain evidence="2">cv. AL8/78</strain>
    </source>
</reference>